<gene>
    <name evidence="1" type="ORF">Pyn_38208</name>
</gene>
<dbReference type="AlphaFoldDB" id="A0A314UWG9"/>
<name>A0A314UWG9_PRUYE</name>
<dbReference type="Proteomes" id="UP000250321">
    <property type="component" value="Unassembled WGS sequence"/>
</dbReference>
<evidence type="ECO:0000313" key="1">
    <source>
        <dbReference type="EMBL" id="PQM40894.1"/>
    </source>
</evidence>
<keyword evidence="2" id="KW-1185">Reference proteome</keyword>
<evidence type="ECO:0000313" key="2">
    <source>
        <dbReference type="Proteomes" id="UP000250321"/>
    </source>
</evidence>
<dbReference type="EMBL" id="PJQY01003015">
    <property type="protein sequence ID" value="PQM40894.1"/>
    <property type="molecule type" value="Genomic_DNA"/>
</dbReference>
<organism evidence="1 2">
    <name type="scientific">Prunus yedoensis var. nudiflora</name>
    <dbReference type="NCBI Taxonomy" id="2094558"/>
    <lineage>
        <taxon>Eukaryota</taxon>
        <taxon>Viridiplantae</taxon>
        <taxon>Streptophyta</taxon>
        <taxon>Embryophyta</taxon>
        <taxon>Tracheophyta</taxon>
        <taxon>Spermatophyta</taxon>
        <taxon>Magnoliopsida</taxon>
        <taxon>eudicotyledons</taxon>
        <taxon>Gunneridae</taxon>
        <taxon>Pentapetalae</taxon>
        <taxon>rosids</taxon>
        <taxon>fabids</taxon>
        <taxon>Rosales</taxon>
        <taxon>Rosaceae</taxon>
        <taxon>Amygdaloideae</taxon>
        <taxon>Amygdaleae</taxon>
        <taxon>Prunus</taxon>
    </lineage>
</organism>
<accession>A0A314UWG9</accession>
<proteinExistence type="predicted"/>
<dbReference type="OrthoDB" id="10530004at2759"/>
<sequence length="181" mass="20773">MLPPIRCYSSFKDMKEQETLNQEAFELKELEELEVKHKFLGRDCFVTKIFSEIKDLAAIVTEQSGVSFSVRLKRKRILGAVENLDAQVWKKSNPKFTSIEIEIEWVWLMAIGRLVEYEDIVAVRKRKQYVSLAAVEAEVVALCNAISFSQRKSGRYCSVVNWLNANANDSSNWSAMGERLT</sequence>
<protein>
    <submittedName>
        <fullName evidence="1">Uncharacterized protein</fullName>
    </submittedName>
</protein>
<reference evidence="1 2" key="1">
    <citation type="submission" date="2018-02" db="EMBL/GenBank/DDBJ databases">
        <title>Draft genome of wild Prunus yedoensis var. nudiflora.</title>
        <authorList>
            <person name="Baek S."/>
            <person name="Kim J.-H."/>
            <person name="Choi K."/>
            <person name="Kim G.-B."/>
            <person name="Cho A."/>
            <person name="Jang H."/>
            <person name="Shin C.-H."/>
            <person name="Yu H.-J."/>
            <person name="Mun J.-H."/>
        </authorList>
    </citation>
    <scope>NUCLEOTIDE SEQUENCE [LARGE SCALE GENOMIC DNA]</scope>
    <source>
        <strain evidence="2">cv. Jeju island</strain>
        <tissue evidence="1">Leaf</tissue>
    </source>
</reference>
<comment type="caution">
    <text evidence="1">The sequence shown here is derived from an EMBL/GenBank/DDBJ whole genome shotgun (WGS) entry which is preliminary data.</text>
</comment>